<protein>
    <recommendedName>
        <fullName evidence="4">Peptidase M48 domain-containing protein</fullName>
    </recommendedName>
</protein>
<accession>A0A1S1N7R7</accession>
<keyword evidence="1" id="KW-0732">Signal</keyword>
<feature type="chain" id="PRO_5010356071" description="Peptidase M48 domain-containing protein" evidence="1">
    <location>
        <begin position="24"/>
        <end position="321"/>
    </location>
</feature>
<dbReference type="EMBL" id="MNAN01000018">
    <property type="protein sequence ID" value="OHU97267.1"/>
    <property type="molecule type" value="Genomic_DNA"/>
</dbReference>
<organism evidence="2 3">
    <name type="scientific">Pseudoalteromonas byunsanensis</name>
    <dbReference type="NCBI Taxonomy" id="327939"/>
    <lineage>
        <taxon>Bacteria</taxon>
        <taxon>Pseudomonadati</taxon>
        <taxon>Pseudomonadota</taxon>
        <taxon>Gammaproteobacteria</taxon>
        <taxon>Alteromonadales</taxon>
        <taxon>Pseudoalteromonadaceae</taxon>
        <taxon>Pseudoalteromonas</taxon>
    </lineage>
</organism>
<evidence type="ECO:0000313" key="2">
    <source>
        <dbReference type="EMBL" id="OHU97267.1"/>
    </source>
</evidence>
<dbReference type="STRING" id="327939.BIW53_02820"/>
<evidence type="ECO:0000313" key="3">
    <source>
        <dbReference type="Proteomes" id="UP000180253"/>
    </source>
</evidence>
<reference evidence="2 3" key="1">
    <citation type="submission" date="2016-10" db="EMBL/GenBank/DDBJ databases">
        <title>Pseudoalteromonas amylolytica sp. nov., isolated from the surface seawater.</title>
        <authorList>
            <person name="Wu Y.-H."/>
            <person name="Cheng H."/>
            <person name="Jin X.-B."/>
            <person name="Wang C.-S."/>
            <person name="Xu X.-W."/>
        </authorList>
    </citation>
    <scope>NUCLEOTIDE SEQUENCE [LARGE SCALE GENOMIC DNA]</scope>
    <source>
        <strain evidence="2 3">JCM 12483</strain>
    </source>
</reference>
<feature type="signal peptide" evidence="1">
    <location>
        <begin position="1"/>
        <end position="23"/>
    </location>
</feature>
<dbReference type="SUPFAM" id="SSF55486">
    <property type="entry name" value="Metalloproteases ('zincins'), catalytic domain"/>
    <property type="match status" value="1"/>
</dbReference>
<name>A0A1S1N7R7_9GAMM</name>
<proteinExistence type="predicted"/>
<gene>
    <name evidence="2" type="ORF">BIW53_02820</name>
</gene>
<sequence>MIKLKITVISASMMAVFAGGVQAHSSGIGEIESPSQVKHAEIFMPENNLHLRHNAGGGNMSEADFNRIIDEVNMYYEPLVNSHGANLVWKRNWEDDTVNAYAMQQGNNWIVSMFGGLARAPEVTADGFALVVCHELGHHLGGFPFKGTRWASSEGQSDYFASHSCAKKIWGNDDNSQYRYSVHPTAKRQCDNTYGSYYEQNLCYRSSMAGLSLAKLLAAGRGQHVSFDDRDETVVAKTYENHPQAQCRLDTYVEGALCKIEDDSFLIPGKDAALGRQSIYAELESARNHCASISKALDVPNANDAFRPKCWYKPRLTEQQN</sequence>
<dbReference type="Proteomes" id="UP000180253">
    <property type="component" value="Unassembled WGS sequence"/>
</dbReference>
<dbReference type="AlphaFoldDB" id="A0A1S1N7R7"/>
<keyword evidence="3" id="KW-1185">Reference proteome</keyword>
<evidence type="ECO:0000256" key="1">
    <source>
        <dbReference type="SAM" id="SignalP"/>
    </source>
</evidence>
<evidence type="ECO:0008006" key="4">
    <source>
        <dbReference type="Google" id="ProtNLM"/>
    </source>
</evidence>
<comment type="caution">
    <text evidence="2">The sequence shown here is derived from an EMBL/GenBank/DDBJ whole genome shotgun (WGS) entry which is preliminary data.</text>
</comment>
<dbReference type="RefSeq" id="WP_070990300.1">
    <property type="nucleotide sequence ID" value="NZ_CBCSHD010000008.1"/>
</dbReference>
<dbReference type="OrthoDB" id="7191465at2"/>